<dbReference type="InterPro" id="IPR013087">
    <property type="entry name" value="Znf_C2H2_type"/>
</dbReference>
<dbReference type="AlphaFoldDB" id="A0A6U2AL44"/>
<dbReference type="PANTHER" id="PTHR13182">
    <property type="entry name" value="ZINC FINGER PROTEIN 622"/>
    <property type="match status" value="1"/>
</dbReference>
<sequence length="270" mass="30612">MDVKDMTEEEFFEWKLKNSARLAPGDSLFDRHSCGDLATNLEYMASSYGFFVPYLEHVEDLEGLVDYLGQKVSVGNVCLWCNKSFGSMEAVMKHMVDKSHCKVQLEGNEDEFQDFYNISLEGEEEEWETDSEGSEEVEEEIRAVDLRNAKGSGADAARMSKKHAKSINELEVSGGGTVKVLGHRAFSKYYRQSLRPVRDDAGEGTRKIVALIGGAYEARGAVTRFQGSSRRSKYNRQAEKYDNGFEARNAMRVAINKNKFHQVRRNDYHA</sequence>
<dbReference type="PROSITE" id="PS00028">
    <property type="entry name" value="ZINC_FINGER_C2H2_1"/>
    <property type="match status" value="1"/>
</dbReference>
<evidence type="ECO:0000259" key="1">
    <source>
        <dbReference type="PROSITE" id="PS00028"/>
    </source>
</evidence>
<dbReference type="EMBL" id="HBFK01032641">
    <property type="protein sequence ID" value="CAD8753341.1"/>
    <property type="molecule type" value="Transcribed_RNA"/>
</dbReference>
<name>A0A6U2AL44_HEMAN</name>
<proteinExistence type="predicted"/>
<dbReference type="PANTHER" id="PTHR13182:SF8">
    <property type="entry name" value="CYTOPLASMIC 60S SUBUNIT BIOGENESIS FACTOR ZNF622"/>
    <property type="match status" value="1"/>
</dbReference>
<evidence type="ECO:0000313" key="2">
    <source>
        <dbReference type="EMBL" id="CAD8753341.1"/>
    </source>
</evidence>
<dbReference type="InterPro" id="IPR040025">
    <property type="entry name" value="Znf622/Rei1/Reh1"/>
</dbReference>
<dbReference type="GO" id="GO:0042273">
    <property type="term" value="P:ribosomal large subunit biogenesis"/>
    <property type="evidence" value="ECO:0007669"/>
    <property type="project" value="TreeGrafter"/>
</dbReference>
<reference evidence="2" key="1">
    <citation type="submission" date="2021-01" db="EMBL/GenBank/DDBJ databases">
        <authorList>
            <person name="Corre E."/>
            <person name="Pelletier E."/>
            <person name="Niang G."/>
            <person name="Scheremetjew M."/>
            <person name="Finn R."/>
            <person name="Kale V."/>
            <person name="Holt S."/>
            <person name="Cochrane G."/>
            <person name="Meng A."/>
            <person name="Brown T."/>
            <person name="Cohen L."/>
        </authorList>
    </citation>
    <scope>NUCLEOTIDE SEQUENCE</scope>
    <source>
        <strain evidence="2">CCMP441</strain>
    </source>
</reference>
<accession>A0A6U2AL44</accession>
<feature type="domain" description="C2H2-type" evidence="1">
    <location>
        <begin position="78"/>
        <end position="100"/>
    </location>
</feature>
<protein>
    <recommendedName>
        <fullName evidence="1">C2H2-type domain-containing protein</fullName>
    </recommendedName>
</protein>
<dbReference type="GO" id="GO:0030687">
    <property type="term" value="C:preribosome, large subunit precursor"/>
    <property type="evidence" value="ECO:0007669"/>
    <property type="project" value="TreeGrafter"/>
</dbReference>
<dbReference type="InterPro" id="IPR041661">
    <property type="entry name" value="ZN622/Rei1/Reh1_Znf-C2H2"/>
</dbReference>
<gene>
    <name evidence="2" type="ORF">HAND1043_LOCUS19847</name>
</gene>
<dbReference type="Pfam" id="PF12756">
    <property type="entry name" value="zf-C2H2_2"/>
    <property type="match status" value="1"/>
</dbReference>
<organism evidence="2">
    <name type="scientific">Hemiselmis andersenii</name>
    <name type="common">Cryptophyte alga</name>
    <dbReference type="NCBI Taxonomy" id="464988"/>
    <lineage>
        <taxon>Eukaryota</taxon>
        <taxon>Cryptophyceae</taxon>
        <taxon>Cryptomonadales</taxon>
        <taxon>Hemiselmidaceae</taxon>
        <taxon>Hemiselmis</taxon>
    </lineage>
</organism>